<keyword evidence="1" id="KW-0812">Transmembrane</keyword>
<evidence type="ECO:0000313" key="3">
    <source>
        <dbReference type="Proteomes" id="UP001595993"/>
    </source>
</evidence>
<dbReference type="Proteomes" id="UP001595993">
    <property type="component" value="Unassembled WGS sequence"/>
</dbReference>
<keyword evidence="1" id="KW-1133">Transmembrane helix</keyword>
<evidence type="ECO:0000256" key="1">
    <source>
        <dbReference type="SAM" id="Phobius"/>
    </source>
</evidence>
<dbReference type="EMBL" id="JBHSFE010000014">
    <property type="protein sequence ID" value="MFC4609909.1"/>
    <property type="molecule type" value="Genomic_DNA"/>
</dbReference>
<comment type="caution">
    <text evidence="2">The sequence shown here is derived from an EMBL/GenBank/DDBJ whole genome shotgun (WGS) entry which is preliminary data.</text>
</comment>
<evidence type="ECO:0000313" key="2">
    <source>
        <dbReference type="EMBL" id="MFC4609909.1"/>
    </source>
</evidence>
<name>A0ABV9GBA9_9ACTN</name>
<dbReference type="RefSeq" id="WP_381197238.1">
    <property type="nucleotide sequence ID" value="NZ_JBHSFE010000014.1"/>
</dbReference>
<keyword evidence="3" id="KW-1185">Reference proteome</keyword>
<feature type="transmembrane region" description="Helical" evidence="1">
    <location>
        <begin position="30"/>
        <end position="50"/>
    </location>
</feature>
<keyword evidence="1" id="KW-0472">Membrane</keyword>
<dbReference type="InterPro" id="IPR010699">
    <property type="entry name" value="DUF1275"/>
</dbReference>
<protein>
    <submittedName>
        <fullName evidence="2">DUF1275 family protein</fullName>
    </submittedName>
</protein>
<feature type="transmembrane region" description="Helical" evidence="1">
    <location>
        <begin position="113"/>
        <end position="131"/>
    </location>
</feature>
<sequence length="142" mass="14452">MAGVHSDDYPPERAGPLRVFFHGSDGPLPALLLLLTTVTGLVDSVSYFVLGKVFVANMAGNLIFVGFGLSAVGPAVASSAIAIGSGVASVLTVVFGAFCGGLLLRVGDVRAPLLLAIALLLIAAAGVAVLSKNEADWQRPHK</sequence>
<feature type="transmembrane region" description="Helical" evidence="1">
    <location>
        <begin position="87"/>
        <end position="106"/>
    </location>
</feature>
<accession>A0ABV9GBA9</accession>
<organism evidence="2 3">
    <name type="scientific">Streptomyces maoxianensis</name>
    <dbReference type="NCBI Taxonomy" id="1459942"/>
    <lineage>
        <taxon>Bacteria</taxon>
        <taxon>Bacillati</taxon>
        <taxon>Actinomycetota</taxon>
        <taxon>Actinomycetes</taxon>
        <taxon>Kitasatosporales</taxon>
        <taxon>Streptomycetaceae</taxon>
        <taxon>Streptomyces</taxon>
    </lineage>
</organism>
<proteinExistence type="predicted"/>
<gene>
    <name evidence="2" type="ORF">ACFO9E_19150</name>
</gene>
<reference evidence="3" key="1">
    <citation type="journal article" date="2019" name="Int. J. Syst. Evol. Microbiol.">
        <title>The Global Catalogue of Microorganisms (GCM) 10K type strain sequencing project: providing services to taxonomists for standard genome sequencing and annotation.</title>
        <authorList>
            <consortium name="The Broad Institute Genomics Platform"/>
            <consortium name="The Broad Institute Genome Sequencing Center for Infectious Disease"/>
            <person name="Wu L."/>
            <person name="Ma J."/>
        </authorList>
    </citation>
    <scope>NUCLEOTIDE SEQUENCE [LARGE SCALE GENOMIC DNA]</scope>
    <source>
        <strain evidence="3">CGMCC 4.7139</strain>
    </source>
</reference>
<dbReference type="InterPro" id="IPR036259">
    <property type="entry name" value="MFS_trans_sf"/>
</dbReference>
<dbReference type="Pfam" id="PF06912">
    <property type="entry name" value="DUF1275"/>
    <property type="match status" value="1"/>
</dbReference>
<feature type="transmembrane region" description="Helical" evidence="1">
    <location>
        <begin position="62"/>
        <end position="81"/>
    </location>
</feature>
<dbReference type="SUPFAM" id="SSF103473">
    <property type="entry name" value="MFS general substrate transporter"/>
    <property type="match status" value="1"/>
</dbReference>